<feature type="compositionally biased region" description="Polar residues" evidence="5">
    <location>
        <begin position="243"/>
        <end position="262"/>
    </location>
</feature>
<evidence type="ECO:0000313" key="6">
    <source>
        <dbReference type="EMBL" id="CAI9108804.1"/>
    </source>
</evidence>
<evidence type="ECO:0000256" key="2">
    <source>
        <dbReference type="ARBA" id="ARBA00022679"/>
    </source>
</evidence>
<feature type="compositionally biased region" description="Acidic residues" evidence="5">
    <location>
        <begin position="225"/>
        <end position="236"/>
    </location>
</feature>
<dbReference type="EC" id="2.1.1.-" evidence="4"/>
<dbReference type="CDD" id="cd10527">
    <property type="entry name" value="SET_LSMT"/>
    <property type="match status" value="1"/>
</dbReference>
<dbReference type="Gene3D" id="3.90.1410.10">
    <property type="entry name" value="set domain protein methyltransferase, domain 1"/>
    <property type="match status" value="1"/>
</dbReference>
<dbReference type="GO" id="GO:0032259">
    <property type="term" value="P:methylation"/>
    <property type="evidence" value="ECO:0007669"/>
    <property type="project" value="UniProtKB-KW"/>
</dbReference>
<keyword evidence="2 4" id="KW-0808">Transferase</keyword>
<keyword evidence="1 4" id="KW-0489">Methyltransferase</keyword>
<comment type="subcellular location">
    <subcellularLocation>
        <location evidence="4">Nucleus</location>
    </subcellularLocation>
</comment>
<comment type="similarity">
    <text evidence="4">Belongs to the class V-like SAM-binding methyltransferase superfamily. Histone-lysine methyltransferase family. SETD6 subfamily.</text>
</comment>
<evidence type="ECO:0000256" key="1">
    <source>
        <dbReference type="ARBA" id="ARBA00022603"/>
    </source>
</evidence>
<dbReference type="GO" id="GO:0005634">
    <property type="term" value="C:nucleus"/>
    <property type="evidence" value="ECO:0007669"/>
    <property type="project" value="UniProtKB-SubCell"/>
</dbReference>
<feature type="region of interest" description="Disordered" evidence="5">
    <location>
        <begin position="221"/>
        <end position="262"/>
    </location>
</feature>
<dbReference type="AlphaFoldDB" id="A0AAV1DM32"/>
<comment type="function">
    <text evidence="4">Protein-lysine N-methyltransferase.</text>
</comment>
<dbReference type="Gene3D" id="3.90.1420.10">
    <property type="entry name" value="Rubisco LSMT, substrate-binding domain"/>
    <property type="match status" value="1"/>
</dbReference>
<dbReference type="PANTHER" id="PTHR13271">
    <property type="entry name" value="UNCHARACTERIZED PUTATIVE METHYLTRANSFERASE"/>
    <property type="match status" value="1"/>
</dbReference>
<dbReference type="InterPro" id="IPR011383">
    <property type="entry name" value="N-lys_methylase_SETD6"/>
</dbReference>
<proteinExistence type="inferred from homology"/>
<dbReference type="SUPFAM" id="SSF82199">
    <property type="entry name" value="SET domain"/>
    <property type="match status" value="2"/>
</dbReference>
<dbReference type="Proteomes" id="UP001161247">
    <property type="component" value="Chromosome 6"/>
</dbReference>
<dbReference type="InterPro" id="IPR050600">
    <property type="entry name" value="SETD3_SETD6_MTase"/>
</dbReference>
<evidence type="ECO:0000256" key="4">
    <source>
        <dbReference type="PIRNR" id="PIRNR011771"/>
    </source>
</evidence>
<name>A0AAV1DM32_OLDCO</name>
<evidence type="ECO:0000256" key="5">
    <source>
        <dbReference type="SAM" id="MobiDB-lite"/>
    </source>
</evidence>
<accession>A0AAV1DM32</accession>
<dbReference type="GO" id="GO:0016279">
    <property type="term" value="F:protein-lysine N-methyltransferase activity"/>
    <property type="evidence" value="ECO:0007669"/>
    <property type="project" value="UniProtKB-UniRule"/>
</dbReference>
<protein>
    <recommendedName>
        <fullName evidence="4">N-lysine methyltransferase</fullName>
        <ecNumber evidence="4">2.1.1.-</ecNumber>
    </recommendedName>
</protein>
<dbReference type="PANTHER" id="PTHR13271:SF34">
    <property type="entry name" value="N-LYSINE METHYLTRANSFERASE SETD6"/>
    <property type="match status" value="1"/>
</dbReference>
<keyword evidence="4" id="KW-0539">Nucleus</keyword>
<dbReference type="PIRSF" id="PIRSF011771">
    <property type="entry name" value="RMS1_SET"/>
    <property type="match status" value="1"/>
</dbReference>
<sequence>MAACRKLRAFKRWMKYQGMDCSDSLDLVLHPFPGTDSPAAFSVSVRALRDLDEGDVVARIPKHSCLTIKNSGARHLIEDAGLDGFLGLAVAVMYERSLGPQSPWFDYLQLMPFYEPIPLLWSDDEIDSLLAGTELHKTIKEDKVLIFEDWKECIEPLLISAPVELNQQFFGVEHYFASRSLIASRSFQIDDFHGSGMVPLADLFNHKTGAEDVHFTSLVQHESDQSGESDLEDEGCDNLMNDELSSQKPVSGNESNSTAEFECSTSSDDLTILEMIMVKDVMAKNEVFNTYGSLGNAALLHRYGFAETNNPFDIVNIDLELVEEWSSFLYSRRYSRRRLSLWRRLDCSAGVGQDPEYFEISFHGEPQVELLVLLYIMLLPEEDYNKLDLAISSTNNAHTSVILSLSGKVNVDVSKNLELSRDFLLTKGVCTGLLSLADIREGLYGPSTLEDDIEALKQCCNIKEPKLYHSLVLRISERSILQKLRSYAITAAESLKSRS</sequence>
<evidence type="ECO:0000256" key="3">
    <source>
        <dbReference type="ARBA" id="ARBA00022691"/>
    </source>
</evidence>
<dbReference type="InterPro" id="IPR046341">
    <property type="entry name" value="SET_dom_sf"/>
</dbReference>
<evidence type="ECO:0000313" key="7">
    <source>
        <dbReference type="Proteomes" id="UP001161247"/>
    </source>
</evidence>
<dbReference type="EMBL" id="OX459123">
    <property type="protein sequence ID" value="CAI9108804.1"/>
    <property type="molecule type" value="Genomic_DNA"/>
</dbReference>
<organism evidence="6 7">
    <name type="scientific">Oldenlandia corymbosa var. corymbosa</name>
    <dbReference type="NCBI Taxonomy" id="529605"/>
    <lineage>
        <taxon>Eukaryota</taxon>
        <taxon>Viridiplantae</taxon>
        <taxon>Streptophyta</taxon>
        <taxon>Embryophyta</taxon>
        <taxon>Tracheophyta</taxon>
        <taxon>Spermatophyta</taxon>
        <taxon>Magnoliopsida</taxon>
        <taxon>eudicotyledons</taxon>
        <taxon>Gunneridae</taxon>
        <taxon>Pentapetalae</taxon>
        <taxon>asterids</taxon>
        <taxon>lamiids</taxon>
        <taxon>Gentianales</taxon>
        <taxon>Rubiaceae</taxon>
        <taxon>Rubioideae</taxon>
        <taxon>Spermacoceae</taxon>
        <taxon>Hedyotis-Oldenlandia complex</taxon>
        <taxon>Oldenlandia</taxon>
    </lineage>
</organism>
<dbReference type="InterPro" id="IPR036464">
    <property type="entry name" value="Rubisco_LSMT_subst-bd_sf"/>
</dbReference>
<keyword evidence="3 4" id="KW-0949">S-adenosyl-L-methionine</keyword>
<reference evidence="6" key="1">
    <citation type="submission" date="2023-03" db="EMBL/GenBank/DDBJ databases">
        <authorList>
            <person name="Julca I."/>
        </authorList>
    </citation>
    <scope>NUCLEOTIDE SEQUENCE</scope>
</reference>
<gene>
    <name evidence="6" type="ORF">OLC1_LOCUS16815</name>
</gene>
<keyword evidence="7" id="KW-1185">Reference proteome</keyword>